<proteinExistence type="predicted"/>
<organism evidence="2 3">
    <name type="scientific">Enterococcus durans</name>
    <dbReference type="NCBI Taxonomy" id="53345"/>
    <lineage>
        <taxon>Bacteria</taxon>
        <taxon>Bacillati</taxon>
        <taxon>Bacillota</taxon>
        <taxon>Bacilli</taxon>
        <taxon>Lactobacillales</taxon>
        <taxon>Enterococcaceae</taxon>
        <taxon>Enterococcus</taxon>
    </lineage>
</organism>
<dbReference type="EMBL" id="PDEB01000004">
    <property type="protein sequence ID" value="PEH44660.1"/>
    <property type="molecule type" value="Genomic_DNA"/>
</dbReference>
<dbReference type="OrthoDB" id="9806513at2"/>
<comment type="caution">
    <text evidence="2">The sequence shown here is derived from an EMBL/GenBank/DDBJ whole genome shotgun (WGS) entry which is preliminary data.</text>
</comment>
<feature type="domain" description="HTH merR-type" evidence="1">
    <location>
        <begin position="16"/>
        <end position="85"/>
    </location>
</feature>
<dbReference type="GO" id="GO:0006355">
    <property type="term" value="P:regulation of DNA-templated transcription"/>
    <property type="evidence" value="ECO:0007669"/>
    <property type="project" value="InterPro"/>
</dbReference>
<dbReference type="GO" id="GO:0003677">
    <property type="term" value="F:DNA binding"/>
    <property type="evidence" value="ECO:0007669"/>
    <property type="project" value="InterPro"/>
</dbReference>
<dbReference type="Proteomes" id="UP000220669">
    <property type="component" value="Unassembled WGS sequence"/>
</dbReference>
<reference evidence="2 3" key="1">
    <citation type="submission" date="2017-09" db="EMBL/GenBank/DDBJ databases">
        <title>FDA dAtabase for Regulatory Grade micrObial Sequences (FDA-ARGOS): Supporting development and validation of Infectious Disease Dx tests.</title>
        <authorList>
            <person name="Minogue T."/>
            <person name="Wolcott M."/>
            <person name="Wasieloski L."/>
            <person name="Aguilar W."/>
            <person name="Moore D."/>
            <person name="Tallon L.J."/>
            <person name="Sadzewicz L."/>
            <person name="Ott S."/>
            <person name="Zhao X."/>
            <person name="Nagaraj S."/>
            <person name="Vavikolanu K."/>
            <person name="Aluvathingal J."/>
            <person name="Nadendla S."/>
            <person name="Sichtig H."/>
        </authorList>
    </citation>
    <scope>NUCLEOTIDE SEQUENCE [LARGE SCALE GENOMIC DNA]</scope>
    <source>
        <strain evidence="2 3">FDAARGOS_396</strain>
    </source>
</reference>
<dbReference type="Gene3D" id="1.10.1660.10">
    <property type="match status" value="1"/>
</dbReference>
<accession>A0A377L5F5</accession>
<name>A0A377L5F5_9ENTE</name>
<dbReference type="RefSeq" id="WP_005876074.1">
    <property type="nucleotide sequence ID" value="NZ_CABGKX010000013.1"/>
</dbReference>
<dbReference type="InterPro" id="IPR009061">
    <property type="entry name" value="DNA-bd_dom_put_sf"/>
</dbReference>
<dbReference type="Pfam" id="PF13411">
    <property type="entry name" value="MerR_1"/>
    <property type="match status" value="1"/>
</dbReference>
<evidence type="ECO:0000313" key="3">
    <source>
        <dbReference type="Proteomes" id="UP000220669"/>
    </source>
</evidence>
<dbReference type="KEGG" id="edu:LIU_07860"/>
<gene>
    <name evidence="2" type="ORF">CRM96_06425</name>
</gene>
<dbReference type="SMART" id="SM00422">
    <property type="entry name" value="HTH_MERR"/>
    <property type="match status" value="1"/>
</dbReference>
<sequence>MGLQAKLGIDVDKLILGISEVRQMSDVSLRQLRYWEKRGYISSLPEKEGASRQYSLKTTIQIMGIKHFLDEGYTLATAVAKVTEFGERHELIHQFLSQRLEDIIELDGEMAIDFGDFDADQRIYGVLHNGQAEFKLKAK</sequence>
<protein>
    <submittedName>
        <fullName evidence="2">MerR family transcriptional regulator</fullName>
    </submittedName>
</protein>
<dbReference type="SUPFAM" id="SSF46955">
    <property type="entry name" value="Putative DNA-binding domain"/>
    <property type="match status" value="1"/>
</dbReference>
<dbReference type="InterPro" id="IPR000551">
    <property type="entry name" value="MerR-type_HTH_dom"/>
</dbReference>
<evidence type="ECO:0000313" key="2">
    <source>
        <dbReference type="EMBL" id="PEH44660.1"/>
    </source>
</evidence>
<dbReference type="CDD" id="cd01105">
    <property type="entry name" value="HTH_GlnR-like"/>
    <property type="match status" value="1"/>
</dbReference>
<evidence type="ECO:0000259" key="1">
    <source>
        <dbReference type="SMART" id="SM00422"/>
    </source>
</evidence>
<dbReference type="AlphaFoldDB" id="A0A377L5F5"/>